<feature type="domain" description="Elp3/MiaA/NifB-like radical SAM core" evidence="16">
    <location>
        <begin position="100"/>
        <end position="420"/>
    </location>
</feature>
<dbReference type="InterPro" id="IPR034687">
    <property type="entry name" value="ELP3-like"/>
</dbReference>
<dbReference type="GO" id="GO:0051539">
    <property type="term" value="F:4 iron, 4 sulfur cluster binding"/>
    <property type="evidence" value="ECO:0007669"/>
    <property type="project" value="UniProtKB-KW"/>
</dbReference>
<dbReference type="SUPFAM" id="SSF55729">
    <property type="entry name" value="Acyl-CoA N-acyltransferases (Nat)"/>
    <property type="match status" value="1"/>
</dbReference>
<comment type="pathway">
    <text evidence="2">tRNA modification.</text>
</comment>
<dbReference type="InterPro" id="IPR000182">
    <property type="entry name" value="GNAT_dom"/>
</dbReference>
<dbReference type="CDD" id="cd04301">
    <property type="entry name" value="NAT_SF"/>
    <property type="match status" value="1"/>
</dbReference>
<keyword evidence="8" id="KW-0819">tRNA processing</keyword>
<proteinExistence type="inferred from homology"/>
<dbReference type="SFLD" id="SFLDS00029">
    <property type="entry name" value="Radical_SAM"/>
    <property type="match status" value="1"/>
</dbReference>
<dbReference type="KEGG" id="lcal:ATTO_15040"/>
<keyword evidence="5" id="KW-0820">tRNA-binding</keyword>
<evidence type="ECO:0000259" key="16">
    <source>
        <dbReference type="SMART" id="SM00729"/>
    </source>
</evidence>
<dbReference type="SFLD" id="SFLDG01086">
    <property type="entry name" value="elongater_protein-like"/>
    <property type="match status" value="1"/>
</dbReference>
<keyword evidence="4" id="KW-0004">4Fe-4S</keyword>
<evidence type="ECO:0000256" key="2">
    <source>
        <dbReference type="ARBA" id="ARBA00005217"/>
    </source>
</evidence>
<evidence type="ECO:0000256" key="13">
    <source>
        <dbReference type="ARBA" id="ARBA00023315"/>
    </source>
</evidence>
<keyword evidence="18" id="KW-1185">Reference proteome</keyword>
<dbReference type="RefSeq" id="WP_265591587.1">
    <property type="nucleotide sequence ID" value="NZ_AP025285.1"/>
</dbReference>
<dbReference type="PANTHER" id="PTHR11135">
    <property type="entry name" value="HISTONE ACETYLTRANSFERASE-RELATED"/>
    <property type="match status" value="1"/>
</dbReference>
<evidence type="ECO:0000313" key="18">
    <source>
        <dbReference type="Proteomes" id="UP001431186"/>
    </source>
</evidence>
<evidence type="ECO:0000256" key="9">
    <source>
        <dbReference type="ARBA" id="ARBA00022723"/>
    </source>
</evidence>
<evidence type="ECO:0000256" key="5">
    <source>
        <dbReference type="ARBA" id="ARBA00022555"/>
    </source>
</evidence>
<evidence type="ECO:0000256" key="7">
    <source>
        <dbReference type="ARBA" id="ARBA00022691"/>
    </source>
</evidence>
<dbReference type="InterPro" id="IPR016181">
    <property type="entry name" value="Acyl_CoA_acyltransferase"/>
</dbReference>
<keyword evidence="6" id="KW-0808">Transferase</keyword>
<keyword evidence="13" id="KW-0012">Acyltransferase</keyword>
<dbReference type="SMART" id="SM00729">
    <property type="entry name" value="Elp3"/>
    <property type="match status" value="1"/>
</dbReference>
<evidence type="ECO:0000256" key="6">
    <source>
        <dbReference type="ARBA" id="ARBA00022679"/>
    </source>
</evidence>
<keyword evidence="12" id="KW-0411">Iron-sulfur</keyword>
<dbReference type="PANTHER" id="PTHR11135:SF2">
    <property type="entry name" value="ELONGATOR COMPLEX PROTEIN 3"/>
    <property type="match status" value="1"/>
</dbReference>
<dbReference type="Gene3D" id="3.40.630.30">
    <property type="match status" value="1"/>
</dbReference>
<organism evidence="17 18">
    <name type="scientific">Leptogranulimonas caecicola</name>
    <dbReference type="NCBI Taxonomy" id="2894156"/>
    <lineage>
        <taxon>Bacteria</taxon>
        <taxon>Bacillati</taxon>
        <taxon>Actinomycetota</taxon>
        <taxon>Coriobacteriia</taxon>
        <taxon>Coriobacteriales</taxon>
        <taxon>Kribbibacteriaceae</taxon>
        <taxon>Leptogranulimonas</taxon>
    </lineage>
</organism>
<dbReference type="EC" id="2.3.1.311" evidence="14"/>
<dbReference type="EMBL" id="AP025285">
    <property type="protein sequence ID" value="BDC91632.1"/>
    <property type="molecule type" value="Genomic_DNA"/>
</dbReference>
<name>A0AAU9CHB5_9ACTN</name>
<evidence type="ECO:0000256" key="12">
    <source>
        <dbReference type="ARBA" id="ARBA00023014"/>
    </source>
</evidence>
<dbReference type="Pfam" id="PF16199">
    <property type="entry name" value="Radical_SAM_C"/>
    <property type="match status" value="1"/>
</dbReference>
<dbReference type="InterPro" id="IPR006638">
    <property type="entry name" value="Elp3/MiaA/NifB-like_rSAM"/>
</dbReference>
<dbReference type="InterPro" id="IPR039661">
    <property type="entry name" value="ELP3"/>
</dbReference>
<dbReference type="GO" id="GO:0016747">
    <property type="term" value="F:acyltransferase activity, transferring groups other than amino-acyl groups"/>
    <property type="evidence" value="ECO:0007669"/>
    <property type="project" value="InterPro"/>
</dbReference>
<evidence type="ECO:0000256" key="3">
    <source>
        <dbReference type="ARBA" id="ARBA00005494"/>
    </source>
</evidence>
<dbReference type="GO" id="GO:0046872">
    <property type="term" value="F:metal ion binding"/>
    <property type="evidence" value="ECO:0007669"/>
    <property type="project" value="UniProtKB-KW"/>
</dbReference>
<keyword evidence="11" id="KW-0408">Iron</keyword>
<evidence type="ECO:0000256" key="15">
    <source>
        <dbReference type="ARBA" id="ARBA00047372"/>
    </source>
</evidence>
<dbReference type="Proteomes" id="UP001431186">
    <property type="component" value="Chromosome"/>
</dbReference>
<protein>
    <recommendedName>
        <fullName evidence="14">tRNA carboxymethyluridine synthase</fullName>
        <ecNumber evidence="14">2.3.1.311</ecNumber>
    </recommendedName>
</protein>
<dbReference type="InterPro" id="IPR007197">
    <property type="entry name" value="rSAM"/>
</dbReference>
<dbReference type="SUPFAM" id="SSF102114">
    <property type="entry name" value="Radical SAM enzymes"/>
    <property type="match status" value="1"/>
</dbReference>
<keyword evidence="10" id="KW-0694">RNA-binding</keyword>
<dbReference type="NCBIfam" id="TIGR01211">
    <property type="entry name" value="ELP3"/>
    <property type="match status" value="1"/>
</dbReference>
<evidence type="ECO:0000256" key="8">
    <source>
        <dbReference type="ARBA" id="ARBA00022694"/>
    </source>
</evidence>
<comment type="cofactor">
    <cofactor evidence="1">
        <name>[4Fe-4S] cluster</name>
        <dbReference type="ChEBI" id="CHEBI:49883"/>
    </cofactor>
</comment>
<accession>A0AAU9CHB5</accession>
<keyword evidence="9" id="KW-0479">Metal-binding</keyword>
<dbReference type="AlphaFoldDB" id="A0AAU9CHB5"/>
<evidence type="ECO:0000313" key="17">
    <source>
        <dbReference type="EMBL" id="BDC91632.1"/>
    </source>
</evidence>
<evidence type="ECO:0000256" key="1">
    <source>
        <dbReference type="ARBA" id="ARBA00001966"/>
    </source>
</evidence>
<keyword evidence="7" id="KW-0949">S-adenosyl-L-methionine</keyword>
<evidence type="ECO:0000256" key="4">
    <source>
        <dbReference type="ARBA" id="ARBA00022485"/>
    </source>
</evidence>
<dbReference type="InterPro" id="IPR058240">
    <property type="entry name" value="rSAM_sf"/>
</dbReference>
<comment type="similarity">
    <text evidence="3">Belongs to the ELP3 family.</text>
</comment>
<dbReference type="GO" id="GO:0002926">
    <property type="term" value="P:tRNA wobble base 5-methoxycarbonylmethyl-2-thiouridinylation"/>
    <property type="evidence" value="ECO:0007669"/>
    <property type="project" value="TreeGrafter"/>
</dbReference>
<sequence length="619" mass="69663">MTLTYKERLEQALLELARQLSCQEGQLTEKELLRLIRQQNTGIVAPDAPVKKRALLPYYLHQDELHPGIWQKKGISEALEARIKEQLRAKPRRTASGVATVTVIAKPWPCSGNCRYCPNDLRMPKSYLADEPACQRAEQSFFDPFLQVSGRLRVLRDMGHHTDKVELIVLGGTWTDYPAPYRAWFVRELFRALNCAGSPEERTLAAERRKRYLDAGFSADPVGCQKRAADLQPQVDAGLLSYNEGWKRLWAEDEGWHELARAQTATLEEVEAQQQINEQARCRCVGLSFETQPTAISATSLEEMRRLGCTKVQIGVQSVDFQRRSASNRPISDASLEQAFGLLRLFGFKIHAHIMANLPGATPEQDKRDYLTLVTDRAFEPDEVKLYPCALIRGTALERDHAKGLWQPYSREELLDTLAQDVLVTPPFVRISRMIRDFSAQDIVAGSREANLRQTVEDTVNAYAKAKGMSVQEIRMREIAGEQPSADELSMSTYEYETLVSCERFISWTTLEGSIAGFLRLSLPHPQEAEAVLGSPDAMIREVHVYGRVSELGLKQPGAQHRGLGRTLVEEACRQAAEKGYPAIKVISAVGTREYYRGLGFKDAGLYQRRELQTGNLPA</sequence>
<evidence type="ECO:0000256" key="10">
    <source>
        <dbReference type="ARBA" id="ARBA00022884"/>
    </source>
</evidence>
<gene>
    <name evidence="17" type="ORF">ATTO_15040</name>
</gene>
<dbReference type="GO" id="GO:0005737">
    <property type="term" value="C:cytoplasm"/>
    <property type="evidence" value="ECO:0007669"/>
    <property type="project" value="TreeGrafter"/>
</dbReference>
<evidence type="ECO:0000256" key="14">
    <source>
        <dbReference type="ARBA" id="ARBA00044771"/>
    </source>
</evidence>
<comment type="catalytic activity">
    <reaction evidence="15">
        <text>uridine(34) in tRNA + acetyl-CoA + S-adenosyl-L-methionine + H2O = 5-(carboxymethyl)uridine(34) in tRNA + 5'-deoxyadenosine + L-methionine + CoA + 2 H(+)</text>
        <dbReference type="Rhea" id="RHEA:61020"/>
        <dbReference type="Rhea" id="RHEA-COMP:10407"/>
        <dbReference type="Rhea" id="RHEA-COMP:11727"/>
        <dbReference type="ChEBI" id="CHEBI:15377"/>
        <dbReference type="ChEBI" id="CHEBI:15378"/>
        <dbReference type="ChEBI" id="CHEBI:17319"/>
        <dbReference type="ChEBI" id="CHEBI:57287"/>
        <dbReference type="ChEBI" id="CHEBI:57288"/>
        <dbReference type="ChEBI" id="CHEBI:57844"/>
        <dbReference type="ChEBI" id="CHEBI:59789"/>
        <dbReference type="ChEBI" id="CHEBI:65315"/>
        <dbReference type="ChEBI" id="CHEBI:74882"/>
        <dbReference type="EC" id="2.3.1.311"/>
    </reaction>
    <physiologicalReaction direction="left-to-right" evidence="15">
        <dbReference type="Rhea" id="RHEA:61021"/>
    </physiologicalReaction>
</comment>
<dbReference type="SFLD" id="SFLDF00344">
    <property type="entry name" value="ELP3-like"/>
    <property type="match status" value="1"/>
</dbReference>
<evidence type="ECO:0000256" key="11">
    <source>
        <dbReference type="ARBA" id="ARBA00023004"/>
    </source>
</evidence>
<dbReference type="Pfam" id="PF00583">
    <property type="entry name" value="Acetyltransf_1"/>
    <property type="match status" value="1"/>
</dbReference>
<dbReference type="GO" id="GO:0033588">
    <property type="term" value="C:elongator holoenzyme complex"/>
    <property type="evidence" value="ECO:0007669"/>
    <property type="project" value="TreeGrafter"/>
</dbReference>
<dbReference type="InterPro" id="IPR032432">
    <property type="entry name" value="Radical_SAM_C"/>
</dbReference>
<reference evidence="17" key="1">
    <citation type="submission" date="2021-11" db="EMBL/GenBank/DDBJ databases">
        <title>Complete genome sequence of Atopobiaceae bacterium TOC12.</title>
        <authorList>
            <person name="Morinaga K."/>
            <person name="Kusada H."/>
            <person name="Tamaki H."/>
        </authorList>
    </citation>
    <scope>NUCLEOTIDE SEQUENCE</scope>
    <source>
        <strain evidence="17">TOC12</strain>
    </source>
</reference>